<evidence type="ECO:0000313" key="2">
    <source>
        <dbReference type="Proteomes" id="UP001342826"/>
    </source>
</evidence>
<dbReference type="Proteomes" id="UP001342826">
    <property type="component" value="Unassembled WGS sequence"/>
</dbReference>
<gene>
    <name evidence="1" type="ORF">P9271_05675</name>
</gene>
<dbReference type="Pfam" id="PF14164">
    <property type="entry name" value="YqzH"/>
    <property type="match status" value="1"/>
</dbReference>
<dbReference type="GeneID" id="301139939"/>
<reference evidence="1 2" key="1">
    <citation type="submission" date="2023-03" db="EMBL/GenBank/DDBJ databases">
        <title>Bacillus Genome Sequencing.</title>
        <authorList>
            <person name="Dunlap C."/>
        </authorList>
    </citation>
    <scope>NUCLEOTIDE SEQUENCE [LARGE SCALE GENOMIC DNA]</scope>
    <source>
        <strain evidence="1 2">NRS-1717</strain>
    </source>
</reference>
<accession>A0ABU6NUJ8</accession>
<protein>
    <submittedName>
        <fullName evidence="1">YqzH family protein</fullName>
    </submittedName>
</protein>
<comment type="caution">
    <text evidence="1">The sequence shown here is derived from an EMBL/GenBank/DDBJ whole genome shotgun (WGS) entry which is preliminary data.</text>
</comment>
<organism evidence="1 2">
    <name type="scientific">Metabacillus fastidiosus</name>
    <dbReference type="NCBI Taxonomy" id="1458"/>
    <lineage>
        <taxon>Bacteria</taxon>
        <taxon>Bacillati</taxon>
        <taxon>Bacillota</taxon>
        <taxon>Bacilli</taxon>
        <taxon>Bacillales</taxon>
        <taxon>Bacillaceae</taxon>
        <taxon>Metabacillus</taxon>
    </lineage>
</organism>
<keyword evidence="2" id="KW-1185">Reference proteome</keyword>
<proteinExistence type="predicted"/>
<evidence type="ECO:0000313" key="1">
    <source>
        <dbReference type="EMBL" id="MED4400820.1"/>
    </source>
</evidence>
<dbReference type="InterPro" id="IPR025546">
    <property type="entry name" value="YqzH"/>
</dbReference>
<name>A0ABU6NUJ8_9BACI</name>
<sequence>MEEKLLVKMFHKSFQQYGRDLTIDPLNEKEKKELIKEAVKQQQIDPDSEWFEIIEDIVYEYVTNQEII</sequence>
<dbReference type="RefSeq" id="WP_066226131.1">
    <property type="nucleotide sequence ID" value="NZ_JARTFQ010000007.1"/>
</dbReference>
<dbReference type="EMBL" id="JARTFS010000005">
    <property type="protein sequence ID" value="MED4400820.1"/>
    <property type="molecule type" value="Genomic_DNA"/>
</dbReference>